<dbReference type="EMBL" id="JNAD02000011">
    <property type="protein sequence ID" value="RKM93165.1"/>
    <property type="molecule type" value="Genomic_DNA"/>
</dbReference>
<feature type="compositionally biased region" description="Basic and acidic residues" evidence="1">
    <location>
        <begin position="43"/>
        <end position="56"/>
    </location>
</feature>
<comment type="caution">
    <text evidence="3">The sequence shown here is derived from an EMBL/GenBank/DDBJ whole genome shotgun (WGS) entry which is preliminary data.</text>
</comment>
<feature type="region of interest" description="Disordered" evidence="1">
    <location>
        <begin position="29"/>
        <end position="80"/>
    </location>
</feature>
<organism evidence="3 4">
    <name type="scientific">Streptomyces xinghaiensis</name>
    <dbReference type="NCBI Taxonomy" id="1038928"/>
    <lineage>
        <taxon>Bacteria</taxon>
        <taxon>Bacillati</taxon>
        <taxon>Actinomycetota</taxon>
        <taxon>Actinomycetes</taxon>
        <taxon>Kitasatosporales</taxon>
        <taxon>Streptomycetaceae</taxon>
        <taxon>Streptomyces</taxon>
    </lineage>
</organism>
<sequence length="271" mass="28440">MHRRVGKLLAGAAIAVSGTAIAVAVTLPGSAGASDGAETSVGAEERPGGENGDRAADTAARQPAGVVEEEPPVGERGVGRDGLTADELRRVERLALTPGLRSGSEDVEGDRGPEMLGTDLVELKPSEVDDAAPPRRAEVSFYDYKDDRLVLKTVNLSTGEVEKTETREGEQPPPTRAEAVEAVEVLLADPLSAGLKQDYKAATGKALTGPGQLTTTAMIYRVDGENAGPERVRACGEHRCVRLFTKVTDGPWIDVRHLVIDLSAGTVSRIG</sequence>
<protein>
    <submittedName>
        <fullName evidence="3">Tat pathway signal sequence domain protein</fullName>
    </submittedName>
</protein>
<dbReference type="AlphaFoldDB" id="A0A3M8EZ99"/>
<reference evidence="3 4" key="1">
    <citation type="journal article" date="2014" name="Genome Announc.">
        <title>Draft Genome Sequence of Streptomyces fradiae ATCC 19609, a Strain Highly Sensitive to Antibiotics.</title>
        <authorList>
            <person name="Bekker O.B."/>
            <person name="Klimina K.M."/>
            <person name="Vatlin A.A."/>
            <person name="Zakharevich N.V."/>
            <person name="Kasianov A.S."/>
            <person name="Danilenko V.N."/>
        </authorList>
    </citation>
    <scope>NUCLEOTIDE SEQUENCE [LARGE SCALE GENOMIC DNA]</scope>
    <source>
        <strain evidence="3 4">ATCC 19609</strain>
    </source>
</reference>
<feature type="signal peptide" evidence="2">
    <location>
        <begin position="1"/>
        <end position="22"/>
    </location>
</feature>
<evidence type="ECO:0000256" key="2">
    <source>
        <dbReference type="SAM" id="SignalP"/>
    </source>
</evidence>
<proteinExistence type="predicted"/>
<dbReference type="Gene3D" id="3.10.450.40">
    <property type="match status" value="1"/>
</dbReference>
<evidence type="ECO:0000313" key="4">
    <source>
        <dbReference type="Proteomes" id="UP000028058"/>
    </source>
</evidence>
<keyword evidence="4" id="KW-1185">Reference proteome</keyword>
<keyword evidence="2" id="KW-0732">Signal</keyword>
<evidence type="ECO:0000313" key="3">
    <source>
        <dbReference type="EMBL" id="RKM93165.1"/>
    </source>
</evidence>
<dbReference type="OrthoDB" id="5003040at2"/>
<feature type="chain" id="PRO_5043184455" evidence="2">
    <location>
        <begin position="23"/>
        <end position="271"/>
    </location>
</feature>
<accession>A0A3M8EZ99</accession>
<name>A0A3M8EZ99_9ACTN</name>
<gene>
    <name evidence="3" type="ORF">SFRA_021890</name>
</gene>
<dbReference type="Proteomes" id="UP000028058">
    <property type="component" value="Unassembled WGS sequence"/>
</dbReference>
<evidence type="ECO:0000256" key="1">
    <source>
        <dbReference type="SAM" id="MobiDB-lite"/>
    </source>
</evidence>